<protein>
    <recommendedName>
        <fullName evidence="1">Mor transcription activator domain-containing protein</fullName>
    </recommendedName>
</protein>
<dbReference type="InterPro" id="IPR052411">
    <property type="entry name" value="c-mor_Regulatory_Protein"/>
</dbReference>
<dbReference type="EMBL" id="SZPU01000015">
    <property type="protein sequence ID" value="TKI71639.1"/>
    <property type="molecule type" value="Genomic_DNA"/>
</dbReference>
<dbReference type="NCBIfam" id="NF040785">
    <property type="entry name" value="CD3324_fam"/>
    <property type="match status" value="1"/>
</dbReference>
<dbReference type="PANTHER" id="PTHR37812:SF1">
    <property type="entry name" value="MU-LIKE PROPHAGE FLUMU PROTEIN C"/>
    <property type="match status" value="1"/>
</dbReference>
<accession>A0A4U2ZBB4</accession>
<dbReference type="Gene3D" id="1.10.10.60">
    <property type="entry name" value="Homeodomain-like"/>
    <property type="match status" value="1"/>
</dbReference>
<keyword evidence="3" id="KW-1185">Reference proteome</keyword>
<dbReference type="PANTHER" id="PTHR37812">
    <property type="entry name" value="MU-LIKE PROPHAGE FLUMU PROTEIN C"/>
    <property type="match status" value="1"/>
</dbReference>
<evidence type="ECO:0000313" key="2">
    <source>
        <dbReference type="EMBL" id="TKI71639.1"/>
    </source>
</evidence>
<evidence type="ECO:0000259" key="1">
    <source>
        <dbReference type="Pfam" id="PF08765"/>
    </source>
</evidence>
<reference evidence="2 3" key="1">
    <citation type="submission" date="2019-04" db="EMBL/GenBank/DDBJ databases">
        <title>Lysinibacillus genome sequencing.</title>
        <authorList>
            <person name="Dunlap C."/>
        </authorList>
    </citation>
    <scope>NUCLEOTIDE SEQUENCE [LARGE SCALE GENOMIC DNA]</scope>
    <source>
        <strain evidence="2 3">CCTCC AB 2010389</strain>
    </source>
</reference>
<feature type="domain" description="Mor transcription activator" evidence="1">
    <location>
        <begin position="12"/>
        <end position="91"/>
    </location>
</feature>
<dbReference type="Pfam" id="PF08765">
    <property type="entry name" value="Mor"/>
    <property type="match status" value="1"/>
</dbReference>
<proteinExistence type="predicted"/>
<name>A0A4U2ZBB4_9BACI</name>
<dbReference type="InterPro" id="IPR014875">
    <property type="entry name" value="Mor_transcription_activator"/>
</dbReference>
<comment type="caution">
    <text evidence="2">The sequence shown here is derived from an EMBL/GenBank/DDBJ whole genome shotgun (WGS) entry which is preliminary data.</text>
</comment>
<dbReference type="InterPro" id="IPR049739">
    <property type="entry name" value="YraL-like"/>
</dbReference>
<organism evidence="2 3">
    <name type="scientific">Lysinibacillus mangiferihumi</name>
    <dbReference type="NCBI Taxonomy" id="1130819"/>
    <lineage>
        <taxon>Bacteria</taxon>
        <taxon>Bacillati</taxon>
        <taxon>Bacillota</taxon>
        <taxon>Bacilli</taxon>
        <taxon>Bacillales</taxon>
        <taxon>Bacillaceae</taxon>
        <taxon>Lysinibacillus</taxon>
    </lineage>
</organism>
<dbReference type="SUPFAM" id="SSF46689">
    <property type="entry name" value="Homeodomain-like"/>
    <property type="match status" value="1"/>
</dbReference>
<dbReference type="InterPro" id="IPR009057">
    <property type="entry name" value="Homeodomain-like_sf"/>
</dbReference>
<sequence length="94" mass="11054">MSYKKAKHILPTELVELIQKYVDGEYIYIPRRKDSKKSWGSSTATRGELDLRNSNIYNDYLSGLNIASLCEKYYLSSKSIQRIVLKEKRKRTNF</sequence>
<gene>
    <name evidence="2" type="ORF">FC756_04490</name>
</gene>
<evidence type="ECO:0000313" key="3">
    <source>
        <dbReference type="Proteomes" id="UP000308744"/>
    </source>
</evidence>
<dbReference type="AlphaFoldDB" id="A0A4U2ZBB4"/>
<dbReference type="RefSeq" id="WP_107894599.1">
    <property type="nucleotide sequence ID" value="NZ_PYWM01000004.1"/>
</dbReference>
<dbReference type="Proteomes" id="UP000308744">
    <property type="component" value="Unassembled WGS sequence"/>
</dbReference>